<accession>A0A7K4EFC9</accession>
<sequence length="56" mass="5812">MKATAAVSSTPADASPDRKALLAEALRRRILSMELAPGAVVDELALCDEWVSGISG</sequence>
<name>A0A7K4EFC9_9PSED</name>
<evidence type="ECO:0008006" key="3">
    <source>
        <dbReference type="Google" id="ProtNLM"/>
    </source>
</evidence>
<gene>
    <name evidence="1" type="ORF">CSV86_012930</name>
</gene>
<dbReference type="AlphaFoldDB" id="A0A7K4EFC9"/>
<evidence type="ECO:0000313" key="1">
    <source>
        <dbReference type="EMBL" id="NNJ16069.1"/>
    </source>
</evidence>
<evidence type="ECO:0000313" key="2">
    <source>
        <dbReference type="Proteomes" id="UP000010448"/>
    </source>
</evidence>
<proteinExistence type="predicted"/>
<protein>
    <recommendedName>
        <fullName evidence="3">GntR family transcriptional regulator</fullName>
    </recommendedName>
</protein>
<reference evidence="1 2" key="1">
    <citation type="journal article" date="2013" name="Genome Announc.">
        <title>Genome Sequence of Naphthalene-Degrading Soil Bacterium Pseudomonas putida CSV86.</title>
        <authorList>
            <person name="Phale P.S."/>
            <person name="Paliwal V."/>
            <person name="Raju S.C."/>
            <person name="Modak A."/>
            <person name="Purohit H.J."/>
        </authorList>
    </citation>
    <scope>NUCLEOTIDE SEQUENCE [LARGE SCALE GENOMIC DNA]</scope>
    <source>
        <strain evidence="1 2">CSV86</strain>
    </source>
</reference>
<comment type="caution">
    <text evidence="1">The sequence shown here is derived from an EMBL/GenBank/DDBJ whole genome shotgun (WGS) entry which is preliminary data.</text>
</comment>
<organism evidence="1 2">
    <name type="scientific">Pseudomonas bharatica CSV86</name>
    <dbReference type="NCBI Taxonomy" id="1005395"/>
    <lineage>
        <taxon>Bacteria</taxon>
        <taxon>Pseudomonadati</taxon>
        <taxon>Pseudomonadota</taxon>
        <taxon>Gammaproteobacteria</taxon>
        <taxon>Pseudomonadales</taxon>
        <taxon>Pseudomonadaceae</taxon>
        <taxon>Pseudomonas</taxon>
        <taxon>Pseudomonas bharatica</taxon>
    </lineage>
</organism>
<keyword evidence="2" id="KW-1185">Reference proteome</keyword>
<dbReference type="EMBL" id="AMWJ02000001">
    <property type="protein sequence ID" value="NNJ16069.1"/>
    <property type="molecule type" value="Genomic_DNA"/>
</dbReference>
<dbReference type="Proteomes" id="UP000010448">
    <property type="component" value="Unassembled WGS sequence"/>
</dbReference>